<organism evidence="2 3">
    <name type="scientific">Terrisporobacter petrolearius</name>
    <dbReference type="NCBI Taxonomy" id="1460447"/>
    <lineage>
        <taxon>Bacteria</taxon>
        <taxon>Bacillati</taxon>
        <taxon>Bacillota</taxon>
        <taxon>Clostridia</taxon>
        <taxon>Peptostreptococcales</taxon>
        <taxon>Peptostreptococcaceae</taxon>
        <taxon>Terrisporobacter</taxon>
    </lineage>
</organism>
<keyword evidence="1" id="KW-0812">Transmembrane</keyword>
<accession>A0ABZ3FCR0</accession>
<dbReference type="Proteomes" id="UP001477947">
    <property type="component" value="Chromosome"/>
</dbReference>
<feature type="transmembrane region" description="Helical" evidence="1">
    <location>
        <begin position="118"/>
        <end position="137"/>
    </location>
</feature>
<gene>
    <name evidence="2" type="ORF">TPELB_19050</name>
</gene>
<evidence type="ECO:0000256" key="1">
    <source>
        <dbReference type="SAM" id="Phobius"/>
    </source>
</evidence>
<dbReference type="EMBL" id="CP154622">
    <property type="protein sequence ID" value="XAM41592.1"/>
    <property type="molecule type" value="Genomic_DNA"/>
</dbReference>
<proteinExistence type="predicted"/>
<name>A0ABZ3FCR0_9FIRM</name>
<reference evidence="2 3" key="1">
    <citation type="submission" date="2024-04" db="EMBL/GenBank/DDBJ databases">
        <title>Isolation and characterization of novel acetogenic strains of the genera Terrisporobacter and Acetoanaerobium.</title>
        <authorList>
            <person name="Boeer T."/>
            <person name="Schueler M.A."/>
            <person name="Lueschen A."/>
            <person name="Eysell L."/>
            <person name="Droege J."/>
            <person name="Heinemann M."/>
            <person name="Engelhardt L."/>
            <person name="Basen M."/>
            <person name="Daniel R."/>
        </authorList>
    </citation>
    <scope>NUCLEOTIDE SEQUENCE [LARGE SCALE GENOMIC DNA]</scope>
    <source>
        <strain evidence="2 3">ELB</strain>
    </source>
</reference>
<feature type="transmembrane region" description="Helical" evidence="1">
    <location>
        <begin position="157"/>
        <end position="183"/>
    </location>
</feature>
<dbReference type="InterPro" id="IPR021359">
    <property type="entry name" value="DUF2812"/>
</dbReference>
<evidence type="ECO:0000313" key="3">
    <source>
        <dbReference type="Proteomes" id="UP001477947"/>
    </source>
</evidence>
<protein>
    <recommendedName>
        <fullName evidence="4">DUF2812 domain-containing protein</fullName>
    </recommendedName>
</protein>
<dbReference type="Pfam" id="PF11193">
    <property type="entry name" value="DUF2812"/>
    <property type="match status" value="1"/>
</dbReference>
<keyword evidence="1" id="KW-1133">Transmembrane helix</keyword>
<keyword evidence="3" id="KW-1185">Reference proteome</keyword>
<evidence type="ECO:0000313" key="2">
    <source>
        <dbReference type="EMBL" id="XAM41592.1"/>
    </source>
</evidence>
<sequence>MKIWGNKKIVFLCFDKSDCETLENYLNEMAKKGWLLNKIKNYHLTFVKTDKINFKYNVDPLGKNFDGDSYVDKITYIKYCKEHNWEYICGNNIFQISISEESNNEKIKSKPEESIKSLFIKDVISLIVFILLFNFIFKYEGFYLGGSYMDSVSNYRWVGFYVIGILAFIYLCIDLILSIIWYVNYFIKKEIKYKSLKQIKISSVFSVTLHFFIMTLLILNVVISFLDGFGISPRTSFSKESLPIVLEDYNIKIQSERDCSTTKYKSFLAKYYSFSDSTYYETYDDDGTYIEHENNSGVISYEVFESKYKNIMSNALEDIKTNHANMRSKYKRYTSGEEFNTWGAKEIYIDKSTKERIIVYDNVILMLDMEGDYNKSKINFIKERLLNL</sequence>
<feature type="transmembrane region" description="Helical" evidence="1">
    <location>
        <begin position="204"/>
        <end position="226"/>
    </location>
</feature>
<keyword evidence="1" id="KW-0472">Membrane</keyword>
<dbReference type="RefSeq" id="WP_343339462.1">
    <property type="nucleotide sequence ID" value="NZ_CP154622.1"/>
</dbReference>
<evidence type="ECO:0008006" key="4">
    <source>
        <dbReference type="Google" id="ProtNLM"/>
    </source>
</evidence>